<dbReference type="GO" id="GO:0016491">
    <property type="term" value="F:oxidoreductase activity"/>
    <property type="evidence" value="ECO:0007669"/>
    <property type="project" value="UniProtKB-KW"/>
</dbReference>
<organism evidence="3 4">
    <name type="scientific">Altererythrobacter ishigakiensis</name>
    <dbReference type="NCBI Taxonomy" id="476157"/>
    <lineage>
        <taxon>Bacteria</taxon>
        <taxon>Pseudomonadati</taxon>
        <taxon>Pseudomonadota</taxon>
        <taxon>Alphaproteobacteria</taxon>
        <taxon>Sphingomonadales</taxon>
        <taxon>Erythrobacteraceae</taxon>
        <taxon>Altererythrobacter</taxon>
    </lineage>
</organism>
<dbReference type="GO" id="GO:0005737">
    <property type="term" value="C:cytoplasm"/>
    <property type="evidence" value="ECO:0007669"/>
    <property type="project" value="TreeGrafter"/>
</dbReference>
<gene>
    <name evidence="3" type="ORF">JN10_1071</name>
</gene>
<accession>A0A562UV21</accession>
<comment type="caution">
    <text evidence="3">The sequence shown here is derived from an EMBL/GenBank/DDBJ whole genome shotgun (WGS) entry which is preliminary data.</text>
</comment>
<name>A0A562UV21_9SPHN</name>
<keyword evidence="1" id="KW-0560">Oxidoreductase</keyword>
<evidence type="ECO:0000313" key="3">
    <source>
        <dbReference type="EMBL" id="TWJ09437.1"/>
    </source>
</evidence>
<dbReference type="Gene3D" id="3.50.50.60">
    <property type="entry name" value="FAD/NAD(P)-binding domain"/>
    <property type="match status" value="1"/>
</dbReference>
<dbReference type="PANTHER" id="PTHR13847">
    <property type="entry name" value="SARCOSINE DEHYDROGENASE-RELATED"/>
    <property type="match status" value="1"/>
</dbReference>
<keyword evidence="4" id="KW-1185">Reference proteome</keyword>
<dbReference type="InterPro" id="IPR036188">
    <property type="entry name" value="FAD/NAD-bd_sf"/>
</dbReference>
<dbReference type="EMBL" id="VLLK01000001">
    <property type="protein sequence ID" value="TWJ09437.1"/>
    <property type="molecule type" value="Genomic_DNA"/>
</dbReference>
<dbReference type="SUPFAM" id="SSF51905">
    <property type="entry name" value="FAD/NAD(P)-binding domain"/>
    <property type="match status" value="1"/>
</dbReference>
<dbReference type="OrthoDB" id="7421214at2"/>
<proteinExistence type="predicted"/>
<dbReference type="InterPro" id="IPR006076">
    <property type="entry name" value="FAD-dep_OxRdtase"/>
</dbReference>
<dbReference type="RefSeq" id="WP_067601326.1">
    <property type="nucleotide sequence ID" value="NZ_CP015963.1"/>
</dbReference>
<evidence type="ECO:0000313" key="4">
    <source>
        <dbReference type="Proteomes" id="UP000320547"/>
    </source>
</evidence>
<protein>
    <submittedName>
        <fullName evidence="3">D-arginine dehydrogenase</fullName>
    </submittedName>
</protein>
<dbReference type="STRING" id="476157.GCA_001663155_02281"/>
<dbReference type="AlphaFoldDB" id="A0A562UV21"/>
<feature type="domain" description="FAD dependent oxidoreductase" evidence="2">
    <location>
        <begin position="6"/>
        <end position="341"/>
    </location>
</feature>
<dbReference type="Gene3D" id="3.30.9.10">
    <property type="entry name" value="D-Amino Acid Oxidase, subunit A, domain 2"/>
    <property type="match status" value="1"/>
</dbReference>
<dbReference type="Pfam" id="PF01266">
    <property type="entry name" value="DAO"/>
    <property type="match status" value="1"/>
</dbReference>
<reference evidence="3 4" key="1">
    <citation type="submission" date="2019-07" db="EMBL/GenBank/DDBJ databases">
        <title>Genomic Encyclopedia of Archaeal and Bacterial Type Strains, Phase II (KMG-II): from individual species to whole genera.</title>
        <authorList>
            <person name="Goeker M."/>
        </authorList>
    </citation>
    <scope>NUCLEOTIDE SEQUENCE [LARGE SCALE GENOMIC DNA]</scope>
    <source>
        <strain evidence="3 4">ATCC BAA-2084</strain>
    </source>
</reference>
<dbReference type="PANTHER" id="PTHR13847:SF287">
    <property type="entry name" value="FAD-DEPENDENT OXIDOREDUCTASE DOMAIN-CONTAINING PROTEIN 1"/>
    <property type="match status" value="1"/>
</dbReference>
<evidence type="ECO:0000259" key="2">
    <source>
        <dbReference type="Pfam" id="PF01266"/>
    </source>
</evidence>
<dbReference type="Proteomes" id="UP000320547">
    <property type="component" value="Unassembled WGS sequence"/>
</dbReference>
<evidence type="ECO:0000256" key="1">
    <source>
        <dbReference type="ARBA" id="ARBA00023002"/>
    </source>
</evidence>
<sequence length="372" mass="40799">MSELFDIAVIGAGMAGASLAAEISADARVIILEAEDMPGYHSTGRSAAFWETCYGGPEIVPLTMASGEYLKQHSFLSDRGALYLAREADQSKIDDFFERFSGTGAEFEQIDRHELDESVPGLQAEWDRAIWQRDCADIDVAGLHAHYLKRAKANGVQLVSRARVRSLRLSQDGWAIQCEDGREFCATVIANAAGAWADTIAQSAGASPLGIQPLRRTVAQLKVDPAPPDDMPLCLDISGSFYFKPESGRLWLSPHDETPTEPCDAAPEELDVATAIDRLEMVTRWKIEGLERKWAGLRSFAPDRRPVYGYDPKVENFFWFAGQGGYGIQTAPAAARLGAQLLLGNGRDKLTRGLDAELYSPMRFHSQEGLAD</sequence>